<organism evidence="2 3">
    <name type="scientific">Bifidobacterium crudilactis</name>
    <dbReference type="NCBI Taxonomy" id="327277"/>
    <lineage>
        <taxon>Bacteria</taxon>
        <taxon>Bacillati</taxon>
        <taxon>Actinomycetota</taxon>
        <taxon>Actinomycetes</taxon>
        <taxon>Bifidobacteriales</taxon>
        <taxon>Bifidobacteriaceae</taxon>
        <taxon>Bifidobacterium</taxon>
    </lineage>
</organism>
<accession>A0A971CYL4</accession>
<comment type="caution">
    <text evidence="2">The sequence shown here is derived from an EMBL/GenBank/DDBJ whole genome shotgun (WGS) entry which is preliminary data.</text>
</comment>
<reference evidence="2" key="2">
    <citation type="submission" date="2020-01" db="EMBL/GenBank/DDBJ databases">
        <authorList>
            <person name="Campanaro S."/>
        </authorList>
    </citation>
    <scope>NUCLEOTIDE SEQUENCE</scope>
    <source>
        <strain evidence="2">AS01afH2WH_6</strain>
    </source>
</reference>
<feature type="transmembrane region" description="Helical" evidence="1">
    <location>
        <begin position="42"/>
        <end position="61"/>
    </location>
</feature>
<keyword evidence="1" id="KW-0812">Transmembrane</keyword>
<evidence type="ECO:0000313" key="2">
    <source>
        <dbReference type="EMBL" id="NLT79353.1"/>
    </source>
</evidence>
<keyword evidence="1" id="KW-1133">Transmembrane helix</keyword>
<dbReference type="EMBL" id="JAAXZR010000016">
    <property type="protein sequence ID" value="NLT79353.1"/>
    <property type="molecule type" value="Genomic_DNA"/>
</dbReference>
<dbReference type="Proteomes" id="UP000767327">
    <property type="component" value="Unassembled WGS sequence"/>
</dbReference>
<dbReference type="AlphaFoldDB" id="A0A971CYL4"/>
<dbReference type="RefSeq" id="WP_273173118.1">
    <property type="nucleotide sequence ID" value="NZ_JAAXZR010000016.1"/>
</dbReference>
<gene>
    <name evidence="2" type="ORF">GXW98_03580</name>
</gene>
<evidence type="ECO:0000256" key="1">
    <source>
        <dbReference type="SAM" id="Phobius"/>
    </source>
</evidence>
<sequence length="141" mass="15783">MYDFFQRHRFLEGVCGWAVLIAIVGAVAALTGNRSLSPVWRVPLFLNVFALGGFAYVNFTGESAGNRMHIADWLNRIQWINGLGLLLHATIGFFTRDGMRQLLPSLWSAPVIDVVITVSIYVLLFAGATTLAWVLKHHRRN</sequence>
<evidence type="ECO:0000313" key="3">
    <source>
        <dbReference type="Proteomes" id="UP000767327"/>
    </source>
</evidence>
<reference evidence="2" key="1">
    <citation type="journal article" date="2020" name="Biotechnol. Biofuels">
        <title>New insights from the biogas microbiome by comprehensive genome-resolved metagenomics of nearly 1600 species originating from multiple anaerobic digesters.</title>
        <authorList>
            <person name="Campanaro S."/>
            <person name="Treu L."/>
            <person name="Rodriguez-R L.M."/>
            <person name="Kovalovszki A."/>
            <person name="Ziels R.M."/>
            <person name="Maus I."/>
            <person name="Zhu X."/>
            <person name="Kougias P.G."/>
            <person name="Basile A."/>
            <person name="Luo G."/>
            <person name="Schluter A."/>
            <person name="Konstantinidis K.T."/>
            <person name="Angelidaki I."/>
        </authorList>
    </citation>
    <scope>NUCLEOTIDE SEQUENCE</scope>
    <source>
        <strain evidence="2">AS01afH2WH_6</strain>
    </source>
</reference>
<name>A0A971CYL4_9BIFI</name>
<feature type="transmembrane region" description="Helical" evidence="1">
    <location>
        <begin position="114"/>
        <end position="135"/>
    </location>
</feature>
<protein>
    <submittedName>
        <fullName evidence="2">Uncharacterized protein</fullName>
    </submittedName>
</protein>
<proteinExistence type="predicted"/>
<feature type="transmembrane region" description="Helical" evidence="1">
    <location>
        <begin position="10"/>
        <end position="30"/>
    </location>
</feature>
<keyword evidence="1" id="KW-0472">Membrane</keyword>
<feature type="transmembrane region" description="Helical" evidence="1">
    <location>
        <begin position="73"/>
        <end position="94"/>
    </location>
</feature>